<feature type="transmembrane region" description="Helical" evidence="2">
    <location>
        <begin position="437"/>
        <end position="458"/>
    </location>
</feature>
<evidence type="ECO:0000256" key="2">
    <source>
        <dbReference type="SAM" id="Phobius"/>
    </source>
</evidence>
<protein>
    <submittedName>
        <fullName evidence="3">MFS transporter</fullName>
    </submittedName>
</protein>
<dbReference type="SUPFAM" id="SSF103473">
    <property type="entry name" value="MFS general substrate transporter"/>
    <property type="match status" value="1"/>
</dbReference>
<dbReference type="Proteomes" id="UP000782554">
    <property type="component" value="Unassembled WGS sequence"/>
</dbReference>
<evidence type="ECO:0000313" key="4">
    <source>
        <dbReference type="Proteomes" id="UP000782554"/>
    </source>
</evidence>
<sequence length="494" mass="53630">MPVNAPPKLSTATRIAYGTGAIADGIKNAAFSTYLLLYFNQVLGVPAAIVSTAIALTLAVDAVVDPLIGRISDLTRSRWGRRHPYIVGAAIPTAVCFALTWFPPSGLTDFQMGIWIFAFASLTRACISTYQVPANAMGTELTQDYTERTRIYGLRYWFGYAGTFAFAAFALSVFFRATPEYPQGQLNPAGYTPFALSAAAVILVTILICGFGTASRIPHLRQTEEREEAAGVLTHLKEMGAAFTHRAFLTLFGFSVLKWTAIGLYGATSLYFGTYVYRLTALELALLTLDGFLAVCIALPLAPRFTRWWGKRRSAMFMAFFGVTLGTAPLWLTYLDLFFEPGHPLLVPTLLVINAIYGAMVAISLMTTSSMLADVVEDDAVKSGRHNAGIYFAANSFAVQCAAGLGILAAGIVLETSRFPVGLKPEAVTRAMTDSLIAHYVPMVMALWGIGCLVLWFYPITEAKHLENVEKLRAREAEANARVQSNNPVSGASR</sequence>
<feature type="transmembrane region" description="Helical" evidence="2">
    <location>
        <begin position="247"/>
        <end position="272"/>
    </location>
</feature>
<feature type="transmembrane region" description="Helical" evidence="2">
    <location>
        <begin position="154"/>
        <end position="174"/>
    </location>
</feature>
<accession>A0ABS7JSA6</accession>
<keyword evidence="2" id="KW-0812">Transmembrane</keyword>
<evidence type="ECO:0000313" key="3">
    <source>
        <dbReference type="EMBL" id="MBX7500522.1"/>
    </source>
</evidence>
<dbReference type="EMBL" id="JAIGNU010000001">
    <property type="protein sequence ID" value="MBX7500522.1"/>
    <property type="molecule type" value="Genomic_DNA"/>
</dbReference>
<reference evidence="3 4" key="1">
    <citation type="submission" date="2021-08" db="EMBL/GenBank/DDBJ databases">
        <title>Comparative Genomics Analysis of the Genus Qipengyuania Reveals Extensive Genetic Diversity and Metabolic Versatility, Including the Description of Fifteen Novel Species.</title>
        <authorList>
            <person name="Liu Y."/>
        </authorList>
    </citation>
    <scope>NUCLEOTIDE SEQUENCE [LARGE SCALE GENOMIC DNA]</scope>
    <source>
        <strain evidence="3 4">YG27</strain>
    </source>
</reference>
<comment type="similarity">
    <text evidence="1">Belongs to the sodium:galactoside symporter (TC 2.A.2) family.</text>
</comment>
<dbReference type="Gene3D" id="1.20.1250.20">
    <property type="entry name" value="MFS general substrate transporter like domains"/>
    <property type="match status" value="2"/>
</dbReference>
<gene>
    <name evidence="3" type="ORF">K3181_03555</name>
</gene>
<feature type="transmembrane region" description="Helical" evidence="2">
    <location>
        <begin position="284"/>
        <end position="302"/>
    </location>
</feature>
<evidence type="ECO:0000256" key="1">
    <source>
        <dbReference type="ARBA" id="ARBA00009617"/>
    </source>
</evidence>
<proteinExistence type="inferred from homology"/>
<feature type="transmembrane region" description="Helical" evidence="2">
    <location>
        <begin position="43"/>
        <end position="64"/>
    </location>
</feature>
<dbReference type="PANTHER" id="PTHR11328:SF24">
    <property type="entry name" value="MAJOR FACILITATOR SUPERFAMILY (MFS) PROFILE DOMAIN-CONTAINING PROTEIN"/>
    <property type="match status" value="1"/>
</dbReference>
<dbReference type="Pfam" id="PF13347">
    <property type="entry name" value="MFS_2"/>
    <property type="match status" value="1"/>
</dbReference>
<comment type="caution">
    <text evidence="3">The sequence shown here is derived from an EMBL/GenBank/DDBJ whole genome shotgun (WGS) entry which is preliminary data.</text>
</comment>
<feature type="transmembrane region" description="Helical" evidence="2">
    <location>
        <begin position="85"/>
        <end position="102"/>
    </location>
</feature>
<feature type="transmembrane region" description="Helical" evidence="2">
    <location>
        <begin position="314"/>
        <end position="334"/>
    </location>
</feature>
<dbReference type="InterPro" id="IPR036259">
    <property type="entry name" value="MFS_trans_sf"/>
</dbReference>
<keyword evidence="2" id="KW-0472">Membrane</keyword>
<dbReference type="InterPro" id="IPR039672">
    <property type="entry name" value="MFS_2"/>
</dbReference>
<organism evidence="3 4">
    <name type="scientific">Qipengyuania mesophila</name>
    <dbReference type="NCBI Taxonomy" id="2867246"/>
    <lineage>
        <taxon>Bacteria</taxon>
        <taxon>Pseudomonadati</taxon>
        <taxon>Pseudomonadota</taxon>
        <taxon>Alphaproteobacteria</taxon>
        <taxon>Sphingomonadales</taxon>
        <taxon>Erythrobacteraceae</taxon>
        <taxon>Qipengyuania</taxon>
    </lineage>
</organism>
<feature type="transmembrane region" description="Helical" evidence="2">
    <location>
        <begin position="194"/>
        <end position="214"/>
    </location>
</feature>
<keyword evidence="4" id="KW-1185">Reference proteome</keyword>
<feature type="transmembrane region" description="Helical" evidence="2">
    <location>
        <begin position="114"/>
        <end position="133"/>
    </location>
</feature>
<keyword evidence="2" id="KW-1133">Transmembrane helix</keyword>
<feature type="transmembrane region" description="Helical" evidence="2">
    <location>
        <begin position="346"/>
        <end position="367"/>
    </location>
</feature>
<feature type="transmembrane region" description="Helical" evidence="2">
    <location>
        <begin position="388"/>
        <end position="414"/>
    </location>
</feature>
<name>A0ABS7JSA6_9SPHN</name>
<dbReference type="PANTHER" id="PTHR11328">
    <property type="entry name" value="MAJOR FACILITATOR SUPERFAMILY DOMAIN-CONTAINING PROTEIN"/>
    <property type="match status" value="1"/>
</dbReference>